<dbReference type="AlphaFoldDB" id="C5LRF6"/>
<dbReference type="EMBL" id="GG684769">
    <property type="protein sequence ID" value="EER00688.1"/>
    <property type="molecule type" value="Genomic_DNA"/>
</dbReference>
<dbReference type="InParanoid" id="C5LRF6"/>
<name>C5LRF6_PERM5</name>
<reference evidence="1 2" key="1">
    <citation type="submission" date="2008-07" db="EMBL/GenBank/DDBJ databases">
        <authorList>
            <person name="El-Sayed N."/>
            <person name="Caler E."/>
            <person name="Inman J."/>
            <person name="Amedeo P."/>
            <person name="Hass B."/>
            <person name="Wortman J."/>
        </authorList>
    </citation>
    <scope>NUCLEOTIDE SEQUENCE [LARGE SCALE GENOMIC DNA]</scope>
    <source>
        <strain evidence="2">ATCC 50983 / TXsc</strain>
    </source>
</reference>
<accession>C5LRF6</accession>
<protein>
    <submittedName>
        <fullName evidence="1">Uncharacterized protein</fullName>
    </submittedName>
</protein>
<organism evidence="2">
    <name type="scientific">Perkinsus marinus (strain ATCC 50983 / TXsc)</name>
    <dbReference type="NCBI Taxonomy" id="423536"/>
    <lineage>
        <taxon>Eukaryota</taxon>
        <taxon>Sar</taxon>
        <taxon>Alveolata</taxon>
        <taxon>Perkinsozoa</taxon>
        <taxon>Perkinsea</taxon>
        <taxon>Perkinsida</taxon>
        <taxon>Perkinsidae</taxon>
        <taxon>Perkinsus</taxon>
    </lineage>
</organism>
<keyword evidence="2" id="KW-1185">Reference proteome</keyword>
<dbReference type="Proteomes" id="UP000007800">
    <property type="component" value="Unassembled WGS sequence"/>
</dbReference>
<proteinExistence type="predicted"/>
<evidence type="ECO:0000313" key="2">
    <source>
        <dbReference type="Proteomes" id="UP000007800"/>
    </source>
</evidence>
<sequence>MNENGKRTRQQQYNYSGAMIGKLKPEGGESYKNEIDGYTRAAKAGFPSVREIANQATFNVVTSLRLIGNRGIHDLRMRRRFYVAGTAWCELGLTSCTPIRARHTSPGSGLEHPETHRPYYFDDELGLEVAEYQAESIGTILQPVLKGKVEQTCCALIANKIREE</sequence>
<dbReference type="GeneID" id="9043850"/>
<evidence type="ECO:0000313" key="1">
    <source>
        <dbReference type="EMBL" id="EER00688.1"/>
    </source>
</evidence>
<dbReference type="RefSeq" id="XP_002767970.1">
    <property type="nucleotide sequence ID" value="XM_002767924.1"/>
</dbReference>
<gene>
    <name evidence="1" type="ORF">Pmar_PMAR023899</name>
</gene>